<dbReference type="PANTHER" id="PTHR47506:SF3">
    <property type="entry name" value="HTH-TYPE TRANSCRIPTIONAL REGULATOR LMRA"/>
    <property type="match status" value="1"/>
</dbReference>
<evidence type="ECO:0000256" key="2">
    <source>
        <dbReference type="ARBA" id="ARBA00023125"/>
    </source>
</evidence>
<keyword evidence="1" id="KW-0805">Transcription regulation</keyword>
<feature type="DNA-binding region" description="H-T-H motif" evidence="4">
    <location>
        <begin position="33"/>
        <end position="52"/>
    </location>
</feature>
<evidence type="ECO:0000256" key="1">
    <source>
        <dbReference type="ARBA" id="ARBA00023015"/>
    </source>
</evidence>
<dbReference type="InterPro" id="IPR009057">
    <property type="entry name" value="Homeodomain-like_sf"/>
</dbReference>
<dbReference type="InterPro" id="IPR036271">
    <property type="entry name" value="Tet_transcr_reg_TetR-rel_C_sf"/>
</dbReference>
<evidence type="ECO:0000256" key="3">
    <source>
        <dbReference type="ARBA" id="ARBA00023163"/>
    </source>
</evidence>
<feature type="domain" description="HTH tetR-type" evidence="5">
    <location>
        <begin position="10"/>
        <end position="70"/>
    </location>
</feature>
<sequence length="222" mass="24236">MAAQQREQARRTRQAIVWSAAREFDRNGYTATSVSAILAGSGATKGAFYFHFPSKESLAAAIVEGMHTRWAPAVQRWAASEHDALGVVLGLVDEVVVHTTADTVVRAGLRLTTEHELVGAGFLAPFPEWERIFGHLFHRAARTGLLRPGVRPETAAHVLVAGIVGERSCAPVGVGTDELRRLTDQLLAVLLPAFAEPGWTQRWRASGWWSRSLPELSDEPDP</sequence>
<dbReference type="PROSITE" id="PS50977">
    <property type="entry name" value="HTH_TETR_2"/>
    <property type="match status" value="1"/>
</dbReference>
<dbReference type="InterPro" id="IPR001647">
    <property type="entry name" value="HTH_TetR"/>
</dbReference>
<accession>A0ABY6P0L6</accession>
<dbReference type="SUPFAM" id="SSF46689">
    <property type="entry name" value="Homeodomain-like"/>
    <property type="match status" value="1"/>
</dbReference>
<dbReference type="Proteomes" id="UP001164965">
    <property type="component" value="Chromosome"/>
</dbReference>
<gene>
    <name evidence="6" type="ORF">RHODO2019_01445</name>
</gene>
<dbReference type="RefSeq" id="WP_265383305.1">
    <property type="nucleotide sequence ID" value="NZ_CP110615.1"/>
</dbReference>
<keyword evidence="2 4" id="KW-0238">DNA-binding</keyword>
<evidence type="ECO:0000259" key="5">
    <source>
        <dbReference type="PROSITE" id="PS50977"/>
    </source>
</evidence>
<evidence type="ECO:0000256" key="4">
    <source>
        <dbReference type="PROSITE-ProRule" id="PRU00335"/>
    </source>
</evidence>
<reference evidence="6" key="1">
    <citation type="submission" date="2022-10" db="EMBL/GenBank/DDBJ databases">
        <title>Rhodococcus sp.75.</title>
        <authorList>
            <person name="Sun M."/>
        </authorList>
    </citation>
    <scope>NUCLEOTIDE SEQUENCE</scope>
    <source>
        <strain evidence="6">75</strain>
    </source>
</reference>
<keyword evidence="3" id="KW-0804">Transcription</keyword>
<dbReference type="NCBIfam" id="NF041196">
    <property type="entry name" value="ScbR_bind_reg"/>
    <property type="match status" value="1"/>
</dbReference>
<organism evidence="6 7">
    <name type="scientific">Rhodococcus antarcticus</name>
    <dbReference type="NCBI Taxonomy" id="2987751"/>
    <lineage>
        <taxon>Bacteria</taxon>
        <taxon>Bacillati</taxon>
        <taxon>Actinomycetota</taxon>
        <taxon>Actinomycetes</taxon>
        <taxon>Mycobacteriales</taxon>
        <taxon>Nocardiaceae</taxon>
        <taxon>Rhodococcus</taxon>
    </lineage>
</organism>
<protein>
    <submittedName>
        <fullName evidence="6">ScbR family autoregulator-binding transcription factor</fullName>
    </submittedName>
</protein>
<dbReference type="InterPro" id="IPR047923">
    <property type="entry name" value="ArpA-like"/>
</dbReference>
<name>A0ABY6P0L6_9NOCA</name>
<dbReference type="PRINTS" id="PR00455">
    <property type="entry name" value="HTHTETR"/>
</dbReference>
<dbReference type="Pfam" id="PF21935">
    <property type="entry name" value="TetR_C_45"/>
    <property type="match status" value="1"/>
</dbReference>
<dbReference type="InterPro" id="IPR054126">
    <property type="entry name" value="CprB_TetR_C"/>
</dbReference>
<dbReference type="EMBL" id="CP110615">
    <property type="protein sequence ID" value="UZJ25199.1"/>
    <property type="molecule type" value="Genomic_DNA"/>
</dbReference>
<dbReference type="Gene3D" id="1.10.357.10">
    <property type="entry name" value="Tetracycline Repressor, domain 2"/>
    <property type="match status" value="1"/>
</dbReference>
<dbReference type="InterPro" id="IPR023772">
    <property type="entry name" value="DNA-bd_HTH_TetR-type_CS"/>
</dbReference>
<evidence type="ECO:0000313" key="6">
    <source>
        <dbReference type="EMBL" id="UZJ25199.1"/>
    </source>
</evidence>
<dbReference type="Pfam" id="PF00440">
    <property type="entry name" value="TetR_N"/>
    <property type="match status" value="1"/>
</dbReference>
<evidence type="ECO:0000313" key="7">
    <source>
        <dbReference type="Proteomes" id="UP001164965"/>
    </source>
</evidence>
<dbReference type="PANTHER" id="PTHR47506">
    <property type="entry name" value="TRANSCRIPTIONAL REGULATORY PROTEIN"/>
    <property type="match status" value="1"/>
</dbReference>
<dbReference type="SUPFAM" id="SSF48498">
    <property type="entry name" value="Tetracyclin repressor-like, C-terminal domain"/>
    <property type="match status" value="1"/>
</dbReference>
<keyword evidence="7" id="KW-1185">Reference proteome</keyword>
<dbReference type="PROSITE" id="PS01081">
    <property type="entry name" value="HTH_TETR_1"/>
    <property type="match status" value="1"/>
</dbReference>
<proteinExistence type="predicted"/>